<evidence type="ECO:0000313" key="4">
    <source>
        <dbReference type="Proteomes" id="UP000751190"/>
    </source>
</evidence>
<dbReference type="InterPro" id="IPR009057">
    <property type="entry name" value="Homeodomain-like_sf"/>
</dbReference>
<organism evidence="3 4">
    <name type="scientific">Diacronema lutheri</name>
    <name type="common">Unicellular marine alga</name>
    <name type="synonym">Monochrysis lutheri</name>
    <dbReference type="NCBI Taxonomy" id="2081491"/>
    <lineage>
        <taxon>Eukaryota</taxon>
        <taxon>Haptista</taxon>
        <taxon>Haptophyta</taxon>
        <taxon>Pavlovophyceae</taxon>
        <taxon>Pavlovales</taxon>
        <taxon>Pavlovaceae</taxon>
        <taxon>Diacronema</taxon>
    </lineage>
</organism>
<dbReference type="PANTHER" id="PTHR45614:SF241">
    <property type="entry name" value="MYB-LIKE DNA-BINDING PROTEIN"/>
    <property type="match status" value="1"/>
</dbReference>
<dbReference type="GO" id="GO:0005634">
    <property type="term" value="C:nucleus"/>
    <property type="evidence" value="ECO:0007669"/>
    <property type="project" value="TreeGrafter"/>
</dbReference>
<feature type="domain" description="Myb-like" evidence="1">
    <location>
        <begin position="56"/>
        <end position="106"/>
    </location>
</feature>
<evidence type="ECO:0000259" key="2">
    <source>
        <dbReference type="PROSITE" id="PS51294"/>
    </source>
</evidence>
<dbReference type="PROSITE" id="PS51294">
    <property type="entry name" value="HTH_MYB"/>
    <property type="match status" value="1"/>
</dbReference>
<dbReference type="SUPFAM" id="SSF46689">
    <property type="entry name" value="Homeodomain-like"/>
    <property type="match status" value="1"/>
</dbReference>
<dbReference type="InterPro" id="IPR050560">
    <property type="entry name" value="MYB_TF"/>
</dbReference>
<dbReference type="CDD" id="cd00167">
    <property type="entry name" value="SANT"/>
    <property type="match status" value="2"/>
</dbReference>
<reference evidence="3" key="1">
    <citation type="submission" date="2021-05" db="EMBL/GenBank/DDBJ databases">
        <title>The genome of the haptophyte Pavlova lutheri (Diacronema luteri, Pavlovales) - a model for lipid biosynthesis in eukaryotic algae.</title>
        <authorList>
            <person name="Hulatt C.J."/>
            <person name="Posewitz M.C."/>
        </authorList>
    </citation>
    <scope>NUCLEOTIDE SEQUENCE</scope>
    <source>
        <strain evidence="3">NIVA-4/92</strain>
    </source>
</reference>
<dbReference type="SMART" id="SM00717">
    <property type="entry name" value="SANT"/>
    <property type="match status" value="2"/>
</dbReference>
<keyword evidence="4" id="KW-1185">Reference proteome</keyword>
<feature type="domain" description="HTH myb-type" evidence="2">
    <location>
        <begin position="9"/>
        <end position="59"/>
    </location>
</feature>
<comment type="caution">
    <text evidence="3">The sequence shown here is derived from an EMBL/GenBank/DDBJ whole genome shotgun (WGS) entry which is preliminary data.</text>
</comment>
<evidence type="ECO:0000313" key="3">
    <source>
        <dbReference type="EMBL" id="KAG8465104.1"/>
    </source>
</evidence>
<proteinExistence type="predicted"/>
<protein>
    <submittedName>
        <fullName evidence="3">Uncharacterized protein</fullName>
    </submittedName>
</protein>
<gene>
    <name evidence="3" type="ORF">KFE25_012467</name>
</gene>
<sequence length="411" mass="43587">MGRPSSGARNSWSPLEDARLAAAIEQYGAHSWATIASALQTRTPAQCSDRWRTQLAPGIKKDAWTEGEDKMIIASDPTQSGRWSLLAALLPGRSRHAVKNRFHALTRTAHRGRTERKGIALEPSADARAHAAREEKQLNAHIQAHVYNPLFGGMAHATAPCAPEVEVTPPASTAKDWAVDGGRALAVASARTHPPVIATPIAGPVFAPAMRTVSMARPCGAPSDIFGRRTAHEPPSTFADSALPLAQPGVHMHDLRAYARASADEHALAFMRLRAHSISLAAARMAPPTVWPYAPHARSADAETGWLYGAPDVDAVRQQAAMLQHARAIKQQAVLAARARAEDQLHTPLLHSVDAAAMSTRAGDTAASIAPCGFDLAHDILGDEDWAEMGFVLGNDCSLASAASSVPCVGP</sequence>
<feature type="domain" description="Myb-like" evidence="1">
    <location>
        <begin position="9"/>
        <end position="55"/>
    </location>
</feature>
<dbReference type="InterPro" id="IPR001005">
    <property type="entry name" value="SANT/Myb"/>
</dbReference>
<dbReference type="GO" id="GO:0000978">
    <property type="term" value="F:RNA polymerase II cis-regulatory region sequence-specific DNA binding"/>
    <property type="evidence" value="ECO:0007669"/>
    <property type="project" value="TreeGrafter"/>
</dbReference>
<dbReference type="Proteomes" id="UP000751190">
    <property type="component" value="Unassembled WGS sequence"/>
</dbReference>
<dbReference type="PANTHER" id="PTHR45614">
    <property type="entry name" value="MYB PROTEIN-RELATED"/>
    <property type="match status" value="1"/>
</dbReference>
<dbReference type="AlphaFoldDB" id="A0A8J5XL69"/>
<dbReference type="GO" id="GO:0000981">
    <property type="term" value="F:DNA-binding transcription factor activity, RNA polymerase II-specific"/>
    <property type="evidence" value="ECO:0007669"/>
    <property type="project" value="TreeGrafter"/>
</dbReference>
<dbReference type="EMBL" id="JAGTXO010000011">
    <property type="protein sequence ID" value="KAG8465104.1"/>
    <property type="molecule type" value="Genomic_DNA"/>
</dbReference>
<accession>A0A8J5XL69</accession>
<dbReference type="PROSITE" id="PS50090">
    <property type="entry name" value="MYB_LIKE"/>
    <property type="match status" value="2"/>
</dbReference>
<dbReference type="Pfam" id="PF13921">
    <property type="entry name" value="Myb_DNA-bind_6"/>
    <property type="match status" value="1"/>
</dbReference>
<dbReference type="InterPro" id="IPR017930">
    <property type="entry name" value="Myb_dom"/>
</dbReference>
<evidence type="ECO:0000259" key="1">
    <source>
        <dbReference type="PROSITE" id="PS50090"/>
    </source>
</evidence>
<dbReference type="OrthoDB" id="2143914at2759"/>
<dbReference type="Gene3D" id="1.10.10.60">
    <property type="entry name" value="Homeodomain-like"/>
    <property type="match status" value="2"/>
</dbReference>
<name>A0A8J5XL69_DIALT</name>